<dbReference type="GO" id="GO:0005739">
    <property type="term" value="C:mitochondrion"/>
    <property type="evidence" value="ECO:0007669"/>
    <property type="project" value="UniProtKB-SubCell"/>
</dbReference>
<evidence type="ECO:0000256" key="12">
    <source>
        <dbReference type="SAM" id="Phobius"/>
    </source>
</evidence>
<feature type="compositionally biased region" description="Polar residues" evidence="11">
    <location>
        <begin position="815"/>
        <end position="825"/>
    </location>
</feature>
<feature type="compositionally biased region" description="Acidic residues" evidence="11">
    <location>
        <begin position="838"/>
        <end position="849"/>
    </location>
</feature>
<protein>
    <recommendedName>
        <fullName evidence="13">DUF676 domain-containing protein</fullName>
    </recommendedName>
</protein>
<evidence type="ECO:0000259" key="13">
    <source>
        <dbReference type="Pfam" id="PF05057"/>
    </source>
</evidence>
<comment type="similarity">
    <text evidence="4">Belongs to the putative lipase ROG1 family.</text>
</comment>
<dbReference type="GO" id="GO:0046873">
    <property type="term" value="F:metal ion transmembrane transporter activity"/>
    <property type="evidence" value="ECO:0007669"/>
    <property type="project" value="InterPro"/>
</dbReference>
<evidence type="ECO:0000256" key="1">
    <source>
        <dbReference type="ARBA" id="ARBA00004141"/>
    </source>
</evidence>
<gene>
    <name evidence="14" type="ORF">VMCG_05611</name>
</gene>
<dbReference type="PANTHER" id="PTHR48182">
    <property type="entry name" value="PROTEIN SERAC1"/>
    <property type="match status" value="1"/>
</dbReference>
<evidence type="ECO:0000256" key="9">
    <source>
        <dbReference type="ARBA" id="ARBA00023136"/>
    </source>
</evidence>
<dbReference type="EMBL" id="LKEA01000018">
    <property type="protein sequence ID" value="ROW01877.1"/>
    <property type="molecule type" value="Genomic_DNA"/>
</dbReference>
<feature type="transmembrane region" description="Helical" evidence="12">
    <location>
        <begin position="1210"/>
        <end position="1230"/>
    </location>
</feature>
<feature type="compositionally biased region" description="Polar residues" evidence="11">
    <location>
        <begin position="516"/>
        <end position="530"/>
    </location>
</feature>
<keyword evidence="8" id="KW-0496">Mitochondrion</keyword>
<dbReference type="InterPro" id="IPR002523">
    <property type="entry name" value="MgTranspt_CorA/ZnTranspt_ZntB"/>
</dbReference>
<feature type="region of interest" description="Disordered" evidence="11">
    <location>
        <begin position="1078"/>
        <end position="1103"/>
    </location>
</feature>
<dbReference type="InterPro" id="IPR029058">
    <property type="entry name" value="AB_hydrolase_fold"/>
</dbReference>
<evidence type="ECO:0000256" key="7">
    <source>
        <dbReference type="ARBA" id="ARBA00022989"/>
    </source>
</evidence>
<feature type="compositionally biased region" description="Polar residues" evidence="11">
    <location>
        <begin position="551"/>
        <end position="563"/>
    </location>
</feature>
<feature type="region of interest" description="Disordered" evidence="11">
    <location>
        <begin position="415"/>
        <end position="494"/>
    </location>
</feature>
<dbReference type="Pfam" id="PF01544">
    <property type="entry name" value="CorA"/>
    <property type="match status" value="1"/>
</dbReference>
<keyword evidence="5 12" id="KW-0812">Transmembrane</keyword>
<feature type="region of interest" description="Disordered" evidence="11">
    <location>
        <begin position="30"/>
        <end position="55"/>
    </location>
</feature>
<feature type="region of interest" description="Disordered" evidence="11">
    <location>
        <begin position="508"/>
        <end position="612"/>
    </location>
</feature>
<dbReference type="PANTHER" id="PTHR48182:SF2">
    <property type="entry name" value="PROTEIN SERAC1"/>
    <property type="match status" value="1"/>
</dbReference>
<comment type="subcellular location">
    <subcellularLocation>
        <location evidence="3">Endoplasmic reticulum</location>
    </subcellularLocation>
    <subcellularLocation>
        <location evidence="1">Membrane</location>
        <topology evidence="1">Multi-pass membrane protein</topology>
    </subcellularLocation>
    <subcellularLocation>
        <location evidence="2">Mitochondrion</location>
    </subcellularLocation>
</comment>
<organism evidence="14 15">
    <name type="scientific">Cytospora schulzeri</name>
    <dbReference type="NCBI Taxonomy" id="448051"/>
    <lineage>
        <taxon>Eukaryota</taxon>
        <taxon>Fungi</taxon>
        <taxon>Dikarya</taxon>
        <taxon>Ascomycota</taxon>
        <taxon>Pezizomycotina</taxon>
        <taxon>Sordariomycetes</taxon>
        <taxon>Sordariomycetidae</taxon>
        <taxon>Diaporthales</taxon>
        <taxon>Cytosporaceae</taxon>
        <taxon>Cytospora</taxon>
    </lineage>
</organism>
<feature type="transmembrane region" description="Helical" evidence="12">
    <location>
        <begin position="1169"/>
        <end position="1190"/>
    </location>
</feature>
<dbReference type="GO" id="GO:0016020">
    <property type="term" value="C:membrane"/>
    <property type="evidence" value="ECO:0007669"/>
    <property type="project" value="UniProtKB-SubCell"/>
</dbReference>
<evidence type="ECO:0000256" key="3">
    <source>
        <dbReference type="ARBA" id="ARBA00004240"/>
    </source>
</evidence>
<dbReference type="SUPFAM" id="SSF144083">
    <property type="entry name" value="Magnesium transport protein CorA, transmembrane region"/>
    <property type="match status" value="1"/>
</dbReference>
<sequence length="1321" mass="149736">MMADMETHECRVPQINLQDEGADFVQTLGNPSPSEHAGAQVSLPGFASQDGEINGKSYNETDVDVVLVPCPGAHPHETWTRDPITTIFGRSPTSQPMHAHRTLIAGVPLEPALGRDAKKAPSWARGGIKKEVNSARVLSYDHGDITDSRNLKSMADDLLRHVCAVTARKATRRPLFFICHSIGGLVVKLALTMAKRDKQHRSIVEDCYGVTFFATPHRGSSHLSNGDFRTRIQSLLYLSNPLTPGLMDQLKLDHPTLLQIDDNFKQLASELQIWTFYETEDSDLSGDGAGDPTDIPFKVPITSMRSAILNLRHEKVYALQSNHANCASFGMKNVQTMRMYLRDLAKAIKRAEMLSQETKHCPLRLEQRVNVEVHGFYETDATHGSPLEPNLRLFSTKEHSLQEFWEEGPDGLLDSRLNDVQSDASKDPEDAQFVLQKGRATSLKPLTEPSTGERQPSKKAGRSSERERNPAVSSGISRSKSGGDPKLSESEGSGEAYELQYMSAAIDSSDGEYSPRCQTPASPTRANSPSPEHHSGIQNEFKDRISRSTTDETLIPGPSTSAETIRRPSAPRRQSSHQASHLQLPGGTAVPHIRERRESEPTSRKDTRRLSKKISPVNAARKFVWIHVPFNNPLWVRKVFDTLSVKEERNYHELFNSEHWASRHTRGRHSQHHASFLKPACGYTPLNHKRSHDVSSVHSGPRLARGDSMSLKQQGQGCLYLYFPFLHFDTYRTLIKRRDMIKRRMLQGRTRPVPPDVASKDTLKELQVIWEYLGHDPPINCRRTLDQYRYPSLHDTRARDDDQMLYKMTKEKVQSSDTGQENVSRPVSRGDCRAYTQWDDDEALGDEKEDDHQDMEPDSEFVDSDADLDLNDGILNGNVLMVDQLWLWVIDTTSLITFFPSREGNPMEGPLYQQADLRDSIFNEVNADLTRRCESALDLAALAVLHAVSVLIDRSSHPNLEIFRIFEEAVSILTEKMTSSLKRFRSLGYKDKYGADEDADLKTSSIRARHKREDERAERENRDNTSALLELRDIEDELSTLKHLFEEQEEQINMMLTIYSNYGSLDANSSNQNLLGRSYPVSGSIDSNRTSAPPPTPSSLTNNGRTFLNEALAKLKSYRTQAEDMIKRVETTRHDFDKLLEMIQRQAQIDEVRLSRQQADLASAQNRSVMIFTIFTVLFLPLSFFTSLFGMNTFEWGGSGNLPLRTIGSIALPASVFLIIVTLVAAWSISVRKAFKNLKRGARRFREQARRWCKRQVLALVYDDDGRPRARIGRRRGEDLDFWERHREEREMQYEIPLRNRRGTGRSSTIRGKAKVRKERK</sequence>
<evidence type="ECO:0000313" key="15">
    <source>
        <dbReference type="Proteomes" id="UP000283895"/>
    </source>
</evidence>
<keyword evidence="15" id="KW-1185">Reference proteome</keyword>
<name>A0A423WER6_9PEZI</name>
<evidence type="ECO:0000256" key="8">
    <source>
        <dbReference type="ARBA" id="ARBA00023128"/>
    </source>
</evidence>
<comment type="caution">
    <text evidence="14">The sequence shown here is derived from an EMBL/GenBank/DDBJ whole genome shotgun (WGS) entry which is preliminary data.</text>
</comment>
<reference evidence="14 15" key="1">
    <citation type="submission" date="2015-09" db="EMBL/GenBank/DDBJ databases">
        <title>Host preference determinants of Valsa canker pathogens revealed by comparative genomics.</title>
        <authorList>
            <person name="Yin Z."/>
            <person name="Huang L."/>
        </authorList>
    </citation>
    <scope>NUCLEOTIDE SEQUENCE [LARGE SCALE GENOMIC DNA]</scope>
    <source>
        <strain evidence="14 15">03-1</strain>
    </source>
</reference>
<feature type="compositionally biased region" description="Basic and acidic residues" evidence="11">
    <location>
        <begin position="592"/>
        <end position="609"/>
    </location>
</feature>
<keyword evidence="9 12" id="KW-0472">Membrane</keyword>
<evidence type="ECO:0000256" key="11">
    <source>
        <dbReference type="SAM" id="MobiDB-lite"/>
    </source>
</evidence>
<dbReference type="InterPro" id="IPR045863">
    <property type="entry name" value="CorA_TM1_TM2"/>
</dbReference>
<evidence type="ECO:0000256" key="10">
    <source>
        <dbReference type="SAM" id="Coils"/>
    </source>
</evidence>
<evidence type="ECO:0000256" key="4">
    <source>
        <dbReference type="ARBA" id="ARBA00007920"/>
    </source>
</evidence>
<dbReference type="Gene3D" id="1.20.58.340">
    <property type="entry name" value="Magnesium transport protein CorA, transmembrane region"/>
    <property type="match status" value="1"/>
</dbReference>
<keyword evidence="7 12" id="KW-1133">Transmembrane helix</keyword>
<dbReference type="Proteomes" id="UP000283895">
    <property type="component" value="Unassembled WGS sequence"/>
</dbReference>
<feature type="region of interest" description="Disordered" evidence="11">
    <location>
        <begin position="810"/>
        <end position="863"/>
    </location>
</feature>
<feature type="region of interest" description="Disordered" evidence="11">
    <location>
        <begin position="688"/>
        <end position="708"/>
    </location>
</feature>
<evidence type="ECO:0000256" key="5">
    <source>
        <dbReference type="ARBA" id="ARBA00022692"/>
    </source>
</evidence>
<feature type="compositionally biased region" description="Polar residues" evidence="11">
    <location>
        <begin position="471"/>
        <end position="480"/>
    </location>
</feature>
<evidence type="ECO:0000256" key="6">
    <source>
        <dbReference type="ARBA" id="ARBA00022824"/>
    </source>
</evidence>
<dbReference type="InterPro" id="IPR007751">
    <property type="entry name" value="DUF676_lipase-like"/>
</dbReference>
<dbReference type="InterPro" id="IPR052374">
    <property type="entry name" value="SERAC1"/>
</dbReference>
<feature type="coiled-coil region" evidence="10">
    <location>
        <begin position="1017"/>
        <end position="1051"/>
    </location>
</feature>
<feature type="region of interest" description="Disordered" evidence="11">
    <location>
        <begin position="1300"/>
        <end position="1321"/>
    </location>
</feature>
<keyword evidence="6" id="KW-0256">Endoplasmic reticulum</keyword>
<dbReference type="GO" id="GO:0005783">
    <property type="term" value="C:endoplasmic reticulum"/>
    <property type="evidence" value="ECO:0007669"/>
    <property type="project" value="UniProtKB-SubCell"/>
</dbReference>
<dbReference type="Gene3D" id="3.40.50.1820">
    <property type="entry name" value="alpha/beta hydrolase"/>
    <property type="match status" value="1"/>
</dbReference>
<accession>A0A423WER6</accession>
<proteinExistence type="inferred from homology"/>
<dbReference type="Pfam" id="PF05057">
    <property type="entry name" value="DUF676"/>
    <property type="match status" value="1"/>
</dbReference>
<feature type="domain" description="DUF676" evidence="13">
    <location>
        <begin position="147"/>
        <end position="252"/>
    </location>
</feature>
<evidence type="ECO:0000256" key="2">
    <source>
        <dbReference type="ARBA" id="ARBA00004173"/>
    </source>
</evidence>
<dbReference type="SUPFAM" id="SSF53474">
    <property type="entry name" value="alpha/beta-Hydrolases"/>
    <property type="match status" value="1"/>
</dbReference>
<keyword evidence="10" id="KW-0175">Coiled coil</keyword>
<dbReference type="OrthoDB" id="361039at2759"/>
<feature type="compositionally biased region" description="Basic residues" evidence="11">
    <location>
        <begin position="1312"/>
        <end position="1321"/>
    </location>
</feature>
<feature type="compositionally biased region" description="Polar residues" evidence="11">
    <location>
        <begin position="572"/>
        <end position="581"/>
    </location>
</feature>
<evidence type="ECO:0000313" key="14">
    <source>
        <dbReference type="EMBL" id="ROW01877.1"/>
    </source>
</evidence>
<feature type="compositionally biased region" description="Basic and acidic residues" evidence="11">
    <location>
        <begin position="531"/>
        <end position="550"/>
    </location>
</feature>